<accession>A0ABW2VW73</accession>
<evidence type="ECO:0000313" key="1">
    <source>
        <dbReference type="EMBL" id="MFD0287720.1"/>
    </source>
</evidence>
<proteinExistence type="predicted"/>
<dbReference type="Proteomes" id="UP001596957">
    <property type="component" value="Unassembled WGS sequence"/>
</dbReference>
<comment type="caution">
    <text evidence="1">The sequence shown here is derived from an EMBL/GenBank/DDBJ whole genome shotgun (WGS) entry which is preliminary data.</text>
</comment>
<gene>
    <name evidence="1" type="ORF">ACFQZP_40075</name>
</gene>
<dbReference type="EMBL" id="JBHTEC010000004">
    <property type="protein sequence ID" value="MFD0287720.1"/>
    <property type="molecule type" value="Genomic_DNA"/>
</dbReference>
<organism evidence="1 2">
    <name type="scientific">Streptomyces lutosisoli</name>
    <dbReference type="NCBI Taxonomy" id="2665721"/>
    <lineage>
        <taxon>Bacteria</taxon>
        <taxon>Bacillati</taxon>
        <taxon>Actinomycetota</taxon>
        <taxon>Actinomycetes</taxon>
        <taxon>Kitasatosporales</taxon>
        <taxon>Streptomycetaceae</taxon>
        <taxon>Streptomyces</taxon>
    </lineage>
</organism>
<sequence length="159" mass="17016">MNTILAAQRPAEQRALSAGSRLLAAAFERHADALQAYIRGHNDLPTDDLYGVEDLASEVWASFAENLDRVDDRILDFSWLRMTANDVVRKAAAVEIVEVLAGFTGAELGLAVDVGEYGEDDEYAVAQLESAAKLIVGRTRTGKTSAAALYMIGEGVSAA</sequence>
<dbReference type="RefSeq" id="WP_381256008.1">
    <property type="nucleotide sequence ID" value="NZ_JBHTBI010000014.1"/>
</dbReference>
<protein>
    <submittedName>
        <fullName evidence="1">Uncharacterized protein</fullName>
    </submittedName>
</protein>
<name>A0ABW2VW73_9ACTN</name>
<evidence type="ECO:0000313" key="2">
    <source>
        <dbReference type="Proteomes" id="UP001596957"/>
    </source>
</evidence>
<keyword evidence="2" id="KW-1185">Reference proteome</keyword>
<reference evidence="2" key="1">
    <citation type="journal article" date="2019" name="Int. J. Syst. Evol. Microbiol.">
        <title>The Global Catalogue of Microorganisms (GCM) 10K type strain sequencing project: providing services to taxonomists for standard genome sequencing and annotation.</title>
        <authorList>
            <consortium name="The Broad Institute Genomics Platform"/>
            <consortium name="The Broad Institute Genome Sequencing Center for Infectious Disease"/>
            <person name="Wu L."/>
            <person name="Ma J."/>
        </authorList>
    </citation>
    <scope>NUCLEOTIDE SEQUENCE [LARGE SCALE GENOMIC DNA]</scope>
    <source>
        <strain evidence="2">CGMCC 4.7198</strain>
    </source>
</reference>